<evidence type="ECO:0000313" key="2">
    <source>
        <dbReference type="EMBL" id="MPL65025.1"/>
    </source>
</evidence>
<reference evidence="2" key="1">
    <citation type="submission" date="2019-08" db="EMBL/GenBank/DDBJ databases">
        <authorList>
            <person name="Kucharzyk K."/>
            <person name="Murdoch R.W."/>
            <person name="Higgins S."/>
            <person name="Loffler F."/>
        </authorList>
    </citation>
    <scope>NUCLEOTIDE SEQUENCE</scope>
</reference>
<feature type="transmembrane region" description="Helical" evidence="1">
    <location>
        <begin position="6"/>
        <end position="25"/>
    </location>
</feature>
<protein>
    <submittedName>
        <fullName evidence="2">Anaerobic dimethyl sulfoxide reductase chain C</fullName>
    </submittedName>
</protein>
<dbReference type="GO" id="GO:0009390">
    <property type="term" value="C:dimethyl sulfoxide reductase complex"/>
    <property type="evidence" value="ECO:0007669"/>
    <property type="project" value="TreeGrafter"/>
</dbReference>
<evidence type="ECO:0000256" key="1">
    <source>
        <dbReference type="SAM" id="Phobius"/>
    </source>
</evidence>
<feature type="transmembrane region" description="Helical" evidence="1">
    <location>
        <begin position="172"/>
        <end position="193"/>
    </location>
</feature>
<dbReference type="AlphaFoldDB" id="A0A644TDK1"/>
<gene>
    <name evidence="2" type="primary">dmsC_2</name>
    <name evidence="2" type="ORF">SDC9_10688</name>
</gene>
<dbReference type="GO" id="GO:0009389">
    <property type="term" value="F:dimethyl sulfoxide reductase activity"/>
    <property type="evidence" value="ECO:0007669"/>
    <property type="project" value="TreeGrafter"/>
</dbReference>
<proteinExistence type="predicted"/>
<feature type="transmembrane region" description="Helical" evidence="1">
    <location>
        <begin position="244"/>
        <end position="265"/>
    </location>
</feature>
<feature type="transmembrane region" description="Helical" evidence="1">
    <location>
        <begin position="107"/>
        <end position="128"/>
    </location>
</feature>
<keyword evidence="1" id="KW-0812">Transmembrane</keyword>
<keyword evidence="1" id="KW-1133">Transmembrane helix</keyword>
<name>A0A644TDK1_9ZZZZ</name>
<sequence>MAETSLLIFSLCMQAAIGIMLFITLSKQLYKEKTFKTASYVAAGLSIVGILASLLHLGRPTAFLNSLSHLGTSWLSNEALLSGLFAGIAIVYALVQYLKPDNAGLDLLLRWAGSLIGLAAVFSMGKLYSSTTVPIWQGAHTFIDFYATTLALGALLFIASSLKELQNMDKKIYGAIVLAAVIFQAVSAVPHALSLGKAGMAAQASAAILSGMTMVIVLKWLLILGGAVLLLWPGKQATGSGFKAGHVYLACACLVLGQLIGRYVFYAAIVTTSIGIT</sequence>
<feature type="transmembrane region" description="Helical" evidence="1">
    <location>
        <begin position="37"/>
        <end position="59"/>
    </location>
</feature>
<dbReference type="PANTHER" id="PTHR38095">
    <property type="entry name" value="ANAEROBIC DIMETHYL SULFOXIDE REDUCTASE CHAIN YNFH"/>
    <property type="match status" value="1"/>
</dbReference>
<organism evidence="2">
    <name type="scientific">bioreactor metagenome</name>
    <dbReference type="NCBI Taxonomy" id="1076179"/>
    <lineage>
        <taxon>unclassified sequences</taxon>
        <taxon>metagenomes</taxon>
        <taxon>ecological metagenomes</taxon>
    </lineage>
</organism>
<accession>A0A644TDK1</accession>
<dbReference type="GO" id="GO:0005886">
    <property type="term" value="C:plasma membrane"/>
    <property type="evidence" value="ECO:0007669"/>
    <property type="project" value="TreeGrafter"/>
</dbReference>
<dbReference type="PANTHER" id="PTHR38095:SF2">
    <property type="entry name" value="ANAEROBIC DIMETHYL SULFOXIDE REDUCTASE CHAIN C"/>
    <property type="match status" value="1"/>
</dbReference>
<dbReference type="InterPro" id="IPR007059">
    <property type="entry name" value="DmsC"/>
</dbReference>
<dbReference type="GO" id="GO:0019645">
    <property type="term" value="P:anaerobic electron transport chain"/>
    <property type="evidence" value="ECO:0007669"/>
    <property type="project" value="InterPro"/>
</dbReference>
<comment type="caution">
    <text evidence="2">The sequence shown here is derived from an EMBL/GenBank/DDBJ whole genome shotgun (WGS) entry which is preliminary data.</text>
</comment>
<feature type="transmembrane region" description="Helical" evidence="1">
    <location>
        <begin position="140"/>
        <end position="160"/>
    </location>
</feature>
<dbReference type="EMBL" id="VSSQ01000027">
    <property type="protein sequence ID" value="MPL65025.1"/>
    <property type="molecule type" value="Genomic_DNA"/>
</dbReference>
<keyword evidence="1" id="KW-0472">Membrane</keyword>
<dbReference type="Pfam" id="PF04976">
    <property type="entry name" value="DmsC"/>
    <property type="match status" value="1"/>
</dbReference>
<feature type="transmembrane region" description="Helical" evidence="1">
    <location>
        <begin position="79"/>
        <end position="95"/>
    </location>
</feature>
<feature type="transmembrane region" description="Helical" evidence="1">
    <location>
        <begin position="205"/>
        <end position="232"/>
    </location>
</feature>